<comment type="caution">
    <text evidence="2">The sequence shown here is derived from an EMBL/GenBank/DDBJ whole genome shotgun (WGS) entry which is preliminary data.</text>
</comment>
<evidence type="ECO:0000313" key="3">
    <source>
        <dbReference type="Proteomes" id="UP001611339"/>
    </source>
</evidence>
<accession>A0ABW7U809</accession>
<evidence type="ECO:0000256" key="1">
    <source>
        <dbReference type="SAM" id="MobiDB-lite"/>
    </source>
</evidence>
<proteinExistence type="predicted"/>
<organism evidence="2 3">
    <name type="scientific">Streptomyces litmocidini</name>
    <dbReference type="NCBI Taxonomy" id="67318"/>
    <lineage>
        <taxon>Bacteria</taxon>
        <taxon>Bacillati</taxon>
        <taxon>Actinomycetota</taxon>
        <taxon>Actinomycetes</taxon>
        <taxon>Kitasatosporales</taxon>
        <taxon>Streptomycetaceae</taxon>
        <taxon>Streptomyces</taxon>
    </lineage>
</organism>
<feature type="compositionally biased region" description="Low complexity" evidence="1">
    <location>
        <begin position="54"/>
        <end position="68"/>
    </location>
</feature>
<keyword evidence="3" id="KW-1185">Reference proteome</keyword>
<name>A0ABW7U809_9ACTN</name>
<dbReference type="EMBL" id="JBIRUI010000006">
    <property type="protein sequence ID" value="MFI1714898.1"/>
    <property type="molecule type" value="Genomic_DNA"/>
</dbReference>
<reference evidence="2 3" key="1">
    <citation type="submission" date="2024-10" db="EMBL/GenBank/DDBJ databases">
        <title>The Natural Products Discovery Center: Release of the First 8490 Sequenced Strains for Exploring Actinobacteria Biosynthetic Diversity.</title>
        <authorList>
            <person name="Kalkreuter E."/>
            <person name="Kautsar S.A."/>
            <person name="Yang D."/>
            <person name="Bader C.D."/>
            <person name="Teijaro C.N."/>
            <person name="Fluegel L."/>
            <person name="Davis C.M."/>
            <person name="Simpson J.R."/>
            <person name="Lauterbach L."/>
            <person name="Steele A.D."/>
            <person name="Gui C."/>
            <person name="Meng S."/>
            <person name="Li G."/>
            <person name="Viehrig K."/>
            <person name="Ye F."/>
            <person name="Su P."/>
            <person name="Kiefer A.F."/>
            <person name="Nichols A."/>
            <person name="Cepeda A.J."/>
            <person name="Yan W."/>
            <person name="Fan B."/>
            <person name="Jiang Y."/>
            <person name="Adhikari A."/>
            <person name="Zheng C.-J."/>
            <person name="Schuster L."/>
            <person name="Cowan T.M."/>
            <person name="Smanski M.J."/>
            <person name="Chevrette M.G."/>
            <person name="De Carvalho L.P.S."/>
            <person name="Shen B."/>
        </authorList>
    </citation>
    <scope>NUCLEOTIDE SEQUENCE [LARGE SCALE GENOMIC DNA]</scope>
    <source>
        <strain evidence="2 3">NPDC020602</strain>
    </source>
</reference>
<feature type="region of interest" description="Disordered" evidence="1">
    <location>
        <begin position="1"/>
        <end position="85"/>
    </location>
</feature>
<gene>
    <name evidence="2" type="ORF">ACH407_15185</name>
</gene>
<sequence length="241" mass="23416">MGAGGVVEGSGAPSGTDLHLGEAAQDVHGALGVPGPPGLDEQRQQKGSGIGQTVVEEGVSGGEVLRSGVDGDGCGAGQGQGAVERGIGSRAAEDALDARLHRQGESGGGGLAGDLGESGGLGGQGISLCGGAFVDVGPDGLTEQDLGDQVRPTGRLVDRLGEQFVRAVQALSARVEQGQEGADALSGTAVLFQDEAGGGLAAREVAAVRGVAYGGQCSFGEQPGALARGAFGGEEGEFGGQ</sequence>
<feature type="compositionally biased region" description="Gly residues" evidence="1">
    <location>
        <begin position="70"/>
        <end position="80"/>
    </location>
</feature>
<dbReference type="Proteomes" id="UP001611339">
    <property type="component" value="Unassembled WGS sequence"/>
</dbReference>
<dbReference type="RefSeq" id="WP_398709504.1">
    <property type="nucleotide sequence ID" value="NZ_JBIRUI010000006.1"/>
</dbReference>
<protein>
    <submittedName>
        <fullName evidence="2">Uncharacterized protein</fullName>
    </submittedName>
</protein>
<evidence type="ECO:0000313" key="2">
    <source>
        <dbReference type="EMBL" id="MFI1714898.1"/>
    </source>
</evidence>